<protein>
    <submittedName>
        <fullName evidence="5">Uncharacterized protein</fullName>
    </submittedName>
</protein>
<evidence type="ECO:0000259" key="3">
    <source>
        <dbReference type="Pfam" id="PF23643"/>
    </source>
</evidence>
<evidence type="ECO:0000256" key="1">
    <source>
        <dbReference type="ARBA" id="ARBA00010785"/>
    </source>
</evidence>
<dbReference type="InterPro" id="IPR055428">
    <property type="entry name" value="TRAPPC13_C"/>
</dbReference>
<comment type="similarity">
    <text evidence="1">Belongs to the TRAPPC13 family.</text>
</comment>
<dbReference type="PANTHER" id="PTHR13134">
    <property type="entry name" value="TRAFFICKING PROTEIN PARTICLE COMPLEX SUBUNIT 13"/>
    <property type="match status" value="1"/>
</dbReference>
<proteinExistence type="inferred from homology"/>
<dbReference type="Proteomes" id="UP000321570">
    <property type="component" value="Unassembled WGS sequence"/>
</dbReference>
<feature type="domain" description="Trafficking protein particle complex subunit 13 N-terminal" evidence="2">
    <location>
        <begin position="4"/>
        <end position="155"/>
    </location>
</feature>
<sequence>FRLLFIGETFSCHISLHNDSPYECKKVILKVAVQGSREHTQLAIRGSSAGQLPSVVEGGGASGWTAAEGCRLRPQENFNAVIQHDLKEMGVNTLLCSVSYVVRLPISALQEAIMGPGGVQLPSGPLVTEITVPKEEGEKEIDIPLSFTKSFKFTVEKPFNFKQTQHPTSGSEIYIDAEIENLTPQALMMERIAFEPGPMLKVTDMNNVVDWVRNKQDGRPTSGFMAPRDIWRLLYRTQPLNPSKSPSKSSNEDEVLGHMDITWRSAMGEIGRLLTQDYRVEPHHYNEVSMKVIELPTQVTVEDPFKLVCEITNRSTRVLELLLTRPDSEMNTSPNASKLDASIVEASASSAFIWTGMTNQLLEKLAPGTSLRLTLEYVPIMTGLQEMPPFLLREVSTENPFVFSNLGHVLVNSSPLVA</sequence>
<dbReference type="GO" id="GO:1990072">
    <property type="term" value="C:TRAPPIII protein complex"/>
    <property type="evidence" value="ECO:0007669"/>
    <property type="project" value="TreeGrafter"/>
</dbReference>
<evidence type="ECO:0000259" key="4">
    <source>
        <dbReference type="Pfam" id="PF23647"/>
    </source>
</evidence>
<feature type="domain" description="Trafficking protein particle complex subunit 13 C-terminal" evidence="3">
    <location>
        <begin position="296"/>
        <end position="411"/>
    </location>
</feature>
<dbReference type="PANTHER" id="PTHR13134:SF3">
    <property type="entry name" value="TRAFFICKING PROTEIN PARTICLE COMPLEX SUBUNIT 13"/>
    <property type="match status" value="1"/>
</dbReference>
<reference evidence="5 6" key="1">
    <citation type="submission" date="2019-07" db="EMBL/GenBank/DDBJ databases">
        <authorList>
            <person name="Jastrzebski P J."/>
            <person name="Paukszto L."/>
            <person name="Jastrzebski P J."/>
        </authorList>
    </citation>
    <scope>NUCLEOTIDE SEQUENCE [LARGE SCALE GENOMIC DNA]</scope>
    <source>
        <strain evidence="5 6">WMS-il1</strain>
    </source>
</reference>
<name>A0A564YAS3_HYMDI</name>
<evidence type="ECO:0000313" key="6">
    <source>
        <dbReference type="Proteomes" id="UP000321570"/>
    </source>
</evidence>
<feature type="non-terminal residue" evidence="5">
    <location>
        <position position="1"/>
    </location>
</feature>
<dbReference type="EMBL" id="CABIJS010000123">
    <property type="protein sequence ID" value="VUZ44286.1"/>
    <property type="molecule type" value="Genomic_DNA"/>
</dbReference>
<organism evidence="5 6">
    <name type="scientific">Hymenolepis diminuta</name>
    <name type="common">Rat tapeworm</name>
    <dbReference type="NCBI Taxonomy" id="6216"/>
    <lineage>
        <taxon>Eukaryota</taxon>
        <taxon>Metazoa</taxon>
        <taxon>Spiralia</taxon>
        <taxon>Lophotrochozoa</taxon>
        <taxon>Platyhelminthes</taxon>
        <taxon>Cestoda</taxon>
        <taxon>Eucestoda</taxon>
        <taxon>Cyclophyllidea</taxon>
        <taxon>Hymenolepididae</taxon>
        <taxon>Hymenolepis</taxon>
    </lineage>
</organism>
<dbReference type="InterPro" id="IPR055427">
    <property type="entry name" value="TRAPPC13_N"/>
</dbReference>
<keyword evidence="6" id="KW-1185">Reference proteome</keyword>
<evidence type="ECO:0000313" key="5">
    <source>
        <dbReference type="EMBL" id="VUZ44286.1"/>
    </source>
</evidence>
<evidence type="ECO:0000259" key="2">
    <source>
        <dbReference type="Pfam" id="PF06159"/>
    </source>
</evidence>
<dbReference type="Pfam" id="PF23643">
    <property type="entry name" value="TRAPPC13_C"/>
    <property type="match status" value="1"/>
</dbReference>
<dbReference type="Pfam" id="PF06159">
    <property type="entry name" value="TRAPPC13_N"/>
    <property type="match status" value="1"/>
</dbReference>
<feature type="domain" description="Trafficking protein particle complex subunit 13 middle" evidence="4">
    <location>
        <begin position="169"/>
        <end position="276"/>
    </location>
</feature>
<dbReference type="AlphaFoldDB" id="A0A564YAS3"/>
<dbReference type="InterPro" id="IPR055429">
    <property type="entry name" value="TRAPPC13_M"/>
</dbReference>
<gene>
    <name evidence="5" type="ORF">WMSIL1_LOCUS4682</name>
</gene>
<dbReference type="InterPro" id="IPR010378">
    <property type="entry name" value="TRAPPC13"/>
</dbReference>
<dbReference type="Pfam" id="PF23647">
    <property type="entry name" value="TRAPPC13_M"/>
    <property type="match status" value="1"/>
</dbReference>
<accession>A0A564YAS3</accession>